<feature type="domain" description="Lumazine-binding" evidence="11">
    <location>
        <begin position="96"/>
        <end position="192"/>
    </location>
</feature>
<evidence type="ECO:0000259" key="11">
    <source>
        <dbReference type="PROSITE" id="PS51177"/>
    </source>
</evidence>
<evidence type="ECO:0000313" key="12">
    <source>
        <dbReference type="EMBL" id="AEE49196.1"/>
    </source>
</evidence>
<reference key="2">
    <citation type="submission" date="2011-04" db="EMBL/GenBank/DDBJ databases">
        <title>Complete sequence of chromosome of Haliscomenobacter hydrossis DSM 1100.</title>
        <authorList>
            <consortium name="US DOE Joint Genome Institute (JGI-PGF)"/>
            <person name="Lucas S."/>
            <person name="Han J."/>
            <person name="Lapidus A."/>
            <person name="Bruce D."/>
            <person name="Goodwin L."/>
            <person name="Pitluck S."/>
            <person name="Peters L."/>
            <person name="Kyrpides N."/>
            <person name="Mavromatis K."/>
            <person name="Ivanova N."/>
            <person name="Ovchinnikova G."/>
            <person name="Pagani I."/>
            <person name="Daligault H."/>
            <person name="Detter J.C."/>
            <person name="Han C."/>
            <person name="Land M."/>
            <person name="Hauser L."/>
            <person name="Markowitz V."/>
            <person name="Cheng J.-F."/>
            <person name="Hugenholtz P."/>
            <person name="Woyke T."/>
            <person name="Wu D."/>
            <person name="Verbarg S."/>
            <person name="Frueling A."/>
            <person name="Brambilla E."/>
            <person name="Klenk H.-P."/>
            <person name="Eisen J.A."/>
        </authorList>
    </citation>
    <scope>NUCLEOTIDE SEQUENCE</scope>
    <source>
        <strain>DSM 1100</strain>
    </source>
</reference>
<keyword evidence="13" id="KW-1185">Reference proteome</keyword>
<feature type="repeat" description="Lumazine-binding" evidence="10">
    <location>
        <begin position="96"/>
        <end position="192"/>
    </location>
</feature>
<keyword evidence="6" id="KW-0686">Riboflavin biosynthesis</keyword>
<evidence type="ECO:0000256" key="9">
    <source>
        <dbReference type="NCBIfam" id="TIGR00187"/>
    </source>
</evidence>
<dbReference type="Proteomes" id="UP000008461">
    <property type="component" value="Chromosome"/>
</dbReference>
<dbReference type="CDD" id="cd00402">
    <property type="entry name" value="Riboflavin_synthase_like"/>
    <property type="match status" value="1"/>
</dbReference>
<dbReference type="GO" id="GO:0009231">
    <property type="term" value="P:riboflavin biosynthetic process"/>
    <property type="evidence" value="ECO:0007669"/>
    <property type="project" value="UniProtKB-KW"/>
</dbReference>
<gene>
    <name evidence="12" type="ordered locus">Halhy_1301</name>
</gene>
<dbReference type="AlphaFoldDB" id="F4KV30"/>
<evidence type="ECO:0000256" key="8">
    <source>
        <dbReference type="ARBA" id="ARBA00022737"/>
    </source>
</evidence>
<dbReference type="EC" id="2.5.1.9" evidence="4 9"/>
<dbReference type="PANTHER" id="PTHR21098:SF12">
    <property type="entry name" value="RIBOFLAVIN SYNTHASE"/>
    <property type="match status" value="1"/>
</dbReference>
<dbReference type="RefSeq" id="WP_013763750.1">
    <property type="nucleotide sequence ID" value="NC_015510.1"/>
</dbReference>
<accession>F4KV30</accession>
<evidence type="ECO:0000256" key="3">
    <source>
        <dbReference type="ARBA" id="ARBA00004887"/>
    </source>
</evidence>
<dbReference type="NCBIfam" id="NF006767">
    <property type="entry name" value="PRK09289.1"/>
    <property type="match status" value="1"/>
</dbReference>
<evidence type="ECO:0000256" key="7">
    <source>
        <dbReference type="ARBA" id="ARBA00022679"/>
    </source>
</evidence>
<evidence type="ECO:0000256" key="5">
    <source>
        <dbReference type="ARBA" id="ARBA00013950"/>
    </source>
</evidence>
<dbReference type="EMBL" id="CP002691">
    <property type="protein sequence ID" value="AEE49196.1"/>
    <property type="molecule type" value="Genomic_DNA"/>
</dbReference>
<dbReference type="InterPro" id="IPR001783">
    <property type="entry name" value="Lumazine-bd"/>
</dbReference>
<dbReference type="OrthoDB" id="9788537at2"/>
<name>F4KV30_HALH1</name>
<dbReference type="Gene3D" id="2.40.30.20">
    <property type="match status" value="2"/>
</dbReference>
<dbReference type="InterPro" id="IPR026017">
    <property type="entry name" value="Lumazine-bd_dom"/>
</dbReference>
<dbReference type="Pfam" id="PF00677">
    <property type="entry name" value="Lum_binding"/>
    <property type="match status" value="2"/>
</dbReference>
<comment type="catalytic activity">
    <reaction evidence="1">
        <text>2 6,7-dimethyl-8-(1-D-ribityl)lumazine + H(+) = 5-amino-6-(D-ribitylamino)uracil + riboflavin</text>
        <dbReference type="Rhea" id="RHEA:20772"/>
        <dbReference type="ChEBI" id="CHEBI:15378"/>
        <dbReference type="ChEBI" id="CHEBI:15934"/>
        <dbReference type="ChEBI" id="CHEBI:57986"/>
        <dbReference type="ChEBI" id="CHEBI:58201"/>
        <dbReference type="EC" id="2.5.1.9"/>
    </reaction>
</comment>
<dbReference type="eggNOG" id="COG0307">
    <property type="taxonomic scope" value="Bacteria"/>
</dbReference>
<protein>
    <recommendedName>
        <fullName evidence="5 9">Riboflavin synthase</fullName>
        <ecNumber evidence="4 9">2.5.1.9</ecNumber>
    </recommendedName>
</protein>
<dbReference type="KEGG" id="hhy:Halhy_1301"/>
<keyword evidence="7 12" id="KW-0808">Transferase</keyword>
<evidence type="ECO:0000256" key="10">
    <source>
        <dbReference type="PROSITE-ProRule" id="PRU00524"/>
    </source>
</evidence>
<proteinExistence type="predicted"/>
<evidence type="ECO:0000256" key="2">
    <source>
        <dbReference type="ARBA" id="ARBA00002803"/>
    </source>
</evidence>
<dbReference type="InterPro" id="IPR017938">
    <property type="entry name" value="Riboflavin_synthase-like_b-brl"/>
</dbReference>
<dbReference type="PANTHER" id="PTHR21098">
    <property type="entry name" value="RIBOFLAVIN SYNTHASE ALPHA CHAIN"/>
    <property type="match status" value="1"/>
</dbReference>
<evidence type="ECO:0000313" key="13">
    <source>
        <dbReference type="Proteomes" id="UP000008461"/>
    </source>
</evidence>
<dbReference type="STRING" id="760192.Halhy_1301"/>
<dbReference type="SUPFAM" id="SSF63380">
    <property type="entry name" value="Riboflavin synthase domain-like"/>
    <property type="match status" value="2"/>
</dbReference>
<reference evidence="12 13" key="1">
    <citation type="journal article" date="2011" name="Stand. Genomic Sci.">
        <title>Complete genome sequence of Haliscomenobacter hydrossis type strain (O).</title>
        <authorList>
            <consortium name="US DOE Joint Genome Institute (JGI-PGF)"/>
            <person name="Daligault H."/>
            <person name="Lapidus A."/>
            <person name="Zeytun A."/>
            <person name="Nolan M."/>
            <person name="Lucas S."/>
            <person name="Del Rio T.G."/>
            <person name="Tice H."/>
            <person name="Cheng J.F."/>
            <person name="Tapia R."/>
            <person name="Han C."/>
            <person name="Goodwin L."/>
            <person name="Pitluck S."/>
            <person name="Liolios K."/>
            <person name="Pagani I."/>
            <person name="Ivanova N."/>
            <person name="Huntemann M."/>
            <person name="Mavromatis K."/>
            <person name="Mikhailova N."/>
            <person name="Pati A."/>
            <person name="Chen A."/>
            <person name="Palaniappan K."/>
            <person name="Land M."/>
            <person name="Hauser L."/>
            <person name="Brambilla E.M."/>
            <person name="Rohde M."/>
            <person name="Verbarg S."/>
            <person name="Goker M."/>
            <person name="Bristow J."/>
            <person name="Eisen J.A."/>
            <person name="Markowitz V."/>
            <person name="Hugenholtz P."/>
            <person name="Kyrpides N.C."/>
            <person name="Klenk H.P."/>
            <person name="Woyke T."/>
        </authorList>
    </citation>
    <scope>NUCLEOTIDE SEQUENCE [LARGE SCALE GENOMIC DNA]</scope>
    <source>
        <strain evidence="13">ATCC 27775 / DSM 1100 / LMG 10767 / O</strain>
    </source>
</reference>
<comment type="function">
    <text evidence="2">Catalyzes the dismutation of two molecules of 6,7-dimethyl-8-ribityllumazine, resulting in the formation of riboflavin and 5-amino-6-(D-ribitylamino)uracil.</text>
</comment>
<feature type="domain" description="Lumazine-binding" evidence="11">
    <location>
        <begin position="1"/>
        <end position="95"/>
    </location>
</feature>
<organism evidence="12 13">
    <name type="scientific">Haliscomenobacter hydrossis (strain ATCC 27775 / DSM 1100 / LMG 10767 / O)</name>
    <dbReference type="NCBI Taxonomy" id="760192"/>
    <lineage>
        <taxon>Bacteria</taxon>
        <taxon>Pseudomonadati</taxon>
        <taxon>Bacteroidota</taxon>
        <taxon>Saprospiria</taxon>
        <taxon>Saprospirales</taxon>
        <taxon>Haliscomenobacteraceae</taxon>
        <taxon>Haliscomenobacter</taxon>
    </lineage>
</organism>
<sequence>MFTGIIESLGEVQNIRREGSNVHFSIASTISSELKIDQSVSHNGVCLTVVAIEDQVHTVTAIEETLKRSNLGQWQVGSLVNLERAMLSNGRLDGHIVQGHVDGTGLCTKVEDRDGSWNFHFRYTPTEEHLLVDKGSICVNGVSLTVVSPVDDLFSVSIIPYTYAHTTFQSIREGDLVNLEFDVIGKYIARYAQLYFKGMPG</sequence>
<dbReference type="InterPro" id="IPR023366">
    <property type="entry name" value="ATP_synth_asu-like_sf"/>
</dbReference>
<dbReference type="GO" id="GO:0004746">
    <property type="term" value="F:riboflavin synthase activity"/>
    <property type="evidence" value="ECO:0007669"/>
    <property type="project" value="UniProtKB-UniRule"/>
</dbReference>
<evidence type="ECO:0000256" key="1">
    <source>
        <dbReference type="ARBA" id="ARBA00000968"/>
    </source>
</evidence>
<evidence type="ECO:0000256" key="4">
    <source>
        <dbReference type="ARBA" id="ARBA00012827"/>
    </source>
</evidence>
<feature type="repeat" description="Lumazine-binding" evidence="10">
    <location>
        <begin position="1"/>
        <end position="95"/>
    </location>
</feature>
<dbReference type="PROSITE" id="PS51177">
    <property type="entry name" value="LUMAZINE_BIND"/>
    <property type="match status" value="2"/>
</dbReference>
<dbReference type="FunFam" id="2.40.30.20:FF:000003">
    <property type="entry name" value="Riboflavin synthase, alpha subunit"/>
    <property type="match status" value="1"/>
</dbReference>
<evidence type="ECO:0000256" key="6">
    <source>
        <dbReference type="ARBA" id="ARBA00022619"/>
    </source>
</evidence>
<dbReference type="NCBIfam" id="TIGR00187">
    <property type="entry name" value="ribE"/>
    <property type="match status" value="1"/>
</dbReference>
<dbReference type="PIRSF" id="PIRSF000498">
    <property type="entry name" value="Riboflavin_syn_A"/>
    <property type="match status" value="1"/>
</dbReference>
<keyword evidence="8" id="KW-0677">Repeat</keyword>
<comment type="pathway">
    <text evidence="3">Cofactor biosynthesis; riboflavin biosynthesis; riboflavin from 2-hydroxy-3-oxobutyl phosphate and 5-amino-6-(D-ribitylamino)uracil: step 2/2.</text>
</comment>
<dbReference type="HOGENOM" id="CLU_034388_2_0_10"/>